<dbReference type="Proteomes" id="UP001201163">
    <property type="component" value="Unassembled WGS sequence"/>
</dbReference>
<evidence type="ECO:0000313" key="1">
    <source>
        <dbReference type="EMBL" id="KAH8984733.1"/>
    </source>
</evidence>
<keyword evidence="2" id="KW-1185">Reference proteome</keyword>
<name>A0AAD4Q509_9AGAM</name>
<proteinExistence type="predicted"/>
<accession>A0AAD4Q509</accession>
<dbReference type="EMBL" id="JAKELL010000072">
    <property type="protein sequence ID" value="KAH8984733.1"/>
    <property type="molecule type" value="Genomic_DNA"/>
</dbReference>
<protein>
    <submittedName>
        <fullName evidence="1">Uncharacterized protein</fullName>
    </submittedName>
</protein>
<sequence length="183" mass="20447">MWPSSTRPRAHKMTVVSSLATGRSVAPLNVRISSSHCSPSASSSSLDDWIKLMRRLLTRNRNEENWSQTWAIEDNCQSNCLHDICNRSGVKVLELKKKMDIASADIWTSARPSGVCIPVRSMNRPSYKASIVGWLNNVILISPRPGASILATRLSRYLLDPRYLRNVRAGRTMRSPDGGGKLR</sequence>
<evidence type="ECO:0000313" key="2">
    <source>
        <dbReference type="Proteomes" id="UP001201163"/>
    </source>
</evidence>
<organism evidence="1 2">
    <name type="scientific">Lactarius akahatsu</name>
    <dbReference type="NCBI Taxonomy" id="416441"/>
    <lineage>
        <taxon>Eukaryota</taxon>
        <taxon>Fungi</taxon>
        <taxon>Dikarya</taxon>
        <taxon>Basidiomycota</taxon>
        <taxon>Agaricomycotina</taxon>
        <taxon>Agaricomycetes</taxon>
        <taxon>Russulales</taxon>
        <taxon>Russulaceae</taxon>
        <taxon>Lactarius</taxon>
    </lineage>
</organism>
<gene>
    <name evidence="1" type="ORF">EDB92DRAFT_1885486</name>
</gene>
<reference evidence="1" key="1">
    <citation type="submission" date="2022-01" db="EMBL/GenBank/DDBJ databases">
        <title>Comparative genomics reveals a dynamic genome evolution in the ectomycorrhizal milk-cap (Lactarius) mushrooms.</title>
        <authorList>
            <consortium name="DOE Joint Genome Institute"/>
            <person name="Lebreton A."/>
            <person name="Tang N."/>
            <person name="Kuo A."/>
            <person name="LaButti K."/>
            <person name="Drula E."/>
            <person name="Barry K."/>
            <person name="Clum A."/>
            <person name="Lipzen A."/>
            <person name="Mousain D."/>
            <person name="Ng V."/>
            <person name="Wang R."/>
            <person name="Wang X."/>
            <person name="Dai Y."/>
            <person name="Henrissat B."/>
            <person name="Grigoriev I.V."/>
            <person name="Guerin-Laguette A."/>
            <person name="Yu F."/>
            <person name="Martin F.M."/>
        </authorList>
    </citation>
    <scope>NUCLEOTIDE SEQUENCE</scope>
    <source>
        <strain evidence="1">QP</strain>
    </source>
</reference>
<dbReference type="AlphaFoldDB" id="A0AAD4Q509"/>
<comment type="caution">
    <text evidence="1">The sequence shown here is derived from an EMBL/GenBank/DDBJ whole genome shotgun (WGS) entry which is preliminary data.</text>
</comment>